<accession>A0AA39IA44</accession>
<dbReference type="EMBL" id="JAUCMV010000002">
    <property type="protein sequence ID" value="KAK0419801.1"/>
    <property type="molecule type" value="Genomic_DNA"/>
</dbReference>
<feature type="compositionally biased region" description="Basic and acidic residues" evidence="1">
    <location>
        <begin position="10"/>
        <end position="52"/>
    </location>
</feature>
<evidence type="ECO:0000313" key="2">
    <source>
        <dbReference type="EMBL" id="KAK0419801.1"/>
    </source>
</evidence>
<evidence type="ECO:0000313" key="3">
    <source>
        <dbReference type="Proteomes" id="UP001175271"/>
    </source>
</evidence>
<dbReference type="AlphaFoldDB" id="A0AA39IA44"/>
<feature type="compositionally biased region" description="Polar residues" evidence="1">
    <location>
        <begin position="56"/>
        <end position="65"/>
    </location>
</feature>
<comment type="caution">
    <text evidence="2">The sequence shown here is derived from an EMBL/GenBank/DDBJ whole genome shotgun (WGS) entry which is preliminary data.</text>
</comment>
<feature type="region of interest" description="Disordered" evidence="1">
    <location>
        <begin position="1"/>
        <end position="270"/>
    </location>
</feature>
<reference evidence="2" key="1">
    <citation type="submission" date="2023-06" db="EMBL/GenBank/DDBJ databases">
        <title>Genomic analysis of the entomopathogenic nematode Steinernema hermaphroditum.</title>
        <authorList>
            <person name="Schwarz E.M."/>
            <person name="Heppert J.K."/>
            <person name="Baniya A."/>
            <person name="Schwartz H.T."/>
            <person name="Tan C.-H."/>
            <person name="Antoshechkin I."/>
            <person name="Sternberg P.W."/>
            <person name="Goodrich-Blair H."/>
            <person name="Dillman A.R."/>
        </authorList>
    </citation>
    <scope>NUCLEOTIDE SEQUENCE</scope>
    <source>
        <strain evidence="2">PS9179</strain>
        <tissue evidence="2">Whole animal</tissue>
    </source>
</reference>
<feature type="compositionally biased region" description="Polar residues" evidence="1">
    <location>
        <begin position="128"/>
        <end position="138"/>
    </location>
</feature>
<evidence type="ECO:0000256" key="1">
    <source>
        <dbReference type="SAM" id="MobiDB-lite"/>
    </source>
</evidence>
<sequence length="270" mass="30298">MAAVEQPLKPSDHDKLFEKVDKPLPDSHGHNTDAEDDHYHDDYLDSEVREADTATPYPQGTPQRSHPSKVLEREDTTFSLHSGSPRKPIDTNSEIAAAVEMSKAALHGSPLKKTSSGPYLNRKVTEAQMATDSFPNSPKKQRTESKLLEGKGSTGGTPTHPAPLKPEYPRGKDPLALYRRTASSEEEELNEIYEQQRLAKEMAKKKAVEKAEKKAAEKKADKKGKEKEKEEERKKKKKKKHQGPQTVTRDSYLGDSRRDTKSKTKVCILM</sequence>
<protein>
    <submittedName>
        <fullName evidence="2">Uncharacterized protein</fullName>
    </submittedName>
</protein>
<name>A0AA39IA44_9BILA</name>
<feature type="compositionally biased region" description="Basic and acidic residues" evidence="1">
    <location>
        <begin position="197"/>
        <end position="233"/>
    </location>
</feature>
<dbReference type="Proteomes" id="UP001175271">
    <property type="component" value="Unassembled WGS sequence"/>
</dbReference>
<gene>
    <name evidence="2" type="ORF">QR680_014327</name>
</gene>
<keyword evidence="3" id="KW-1185">Reference proteome</keyword>
<organism evidence="2 3">
    <name type="scientific">Steinernema hermaphroditum</name>
    <dbReference type="NCBI Taxonomy" id="289476"/>
    <lineage>
        <taxon>Eukaryota</taxon>
        <taxon>Metazoa</taxon>
        <taxon>Ecdysozoa</taxon>
        <taxon>Nematoda</taxon>
        <taxon>Chromadorea</taxon>
        <taxon>Rhabditida</taxon>
        <taxon>Tylenchina</taxon>
        <taxon>Panagrolaimomorpha</taxon>
        <taxon>Strongyloidoidea</taxon>
        <taxon>Steinernematidae</taxon>
        <taxon>Steinernema</taxon>
    </lineage>
</organism>
<proteinExistence type="predicted"/>